<dbReference type="GO" id="GO:0000166">
    <property type="term" value="F:nucleotide binding"/>
    <property type="evidence" value="ECO:0007669"/>
    <property type="project" value="InterPro"/>
</dbReference>
<reference evidence="5 6" key="1">
    <citation type="journal article" date="2014" name="Int. J. Syst. Evol. Microbiol.">
        <title>Listeria floridensis sp. nov., Listeria aquatica sp. nov., Listeria cornellensis sp. nov., Listeria riparia sp. nov. and Listeria grandensis sp. nov., from agricultural and natural environments.</title>
        <authorList>
            <person name="den Bakker H.C."/>
            <person name="Warchocki S."/>
            <person name="Wright E.M."/>
            <person name="Allred A.F."/>
            <person name="Ahlstrom C."/>
            <person name="Manuel C.S."/>
            <person name="Stasiewicz M.J."/>
            <person name="Burrell A."/>
            <person name="Roof S."/>
            <person name="Strawn L."/>
            <person name="Fortes E.D."/>
            <person name="Nightingale K.K."/>
            <person name="Kephart D."/>
            <person name="Wiedmann M."/>
        </authorList>
    </citation>
    <scope>NUCLEOTIDE SEQUENCE [LARGE SCALE GENOMIC DNA]</scope>
    <source>
        <strain evidence="5 6">FSL S10-1188</strain>
    </source>
</reference>
<dbReference type="Pfam" id="PF01408">
    <property type="entry name" value="GFO_IDH_MocA"/>
    <property type="match status" value="1"/>
</dbReference>
<accession>W7BD81</accession>
<organism evidence="5 6">
    <name type="scientific">Listeria aquatica FSL S10-1188</name>
    <dbReference type="NCBI Taxonomy" id="1265818"/>
    <lineage>
        <taxon>Bacteria</taxon>
        <taxon>Bacillati</taxon>
        <taxon>Bacillota</taxon>
        <taxon>Bacilli</taxon>
        <taxon>Bacillales</taxon>
        <taxon>Listeriaceae</taxon>
        <taxon>Listeria</taxon>
    </lineage>
</organism>
<feature type="domain" description="Gfo/Idh/MocA-like oxidoreductase N-terminal" evidence="3">
    <location>
        <begin position="26"/>
        <end position="142"/>
    </location>
</feature>
<sequence>MNRKWKNRLKKKQVLKNKGAVKLKILNVGMIGAGRVAQVHLGNLKQMKEIKVKTICDIFAEDSWKERFGVEKITKNVTDIFNDPEIDAVFICTPTDTHTDLTIQAANAGKHIFCEKPVGTDEGSILDAYHAVLANNVKFQTGFNRRFDKSHEKVKLEAASQAIGERHILKITSRDPEPPNIDYVKRSGGIFMDMMIHDFDMARFMMDDEVEEVFTYGNSLVDPEIGAAGDVDTAIVSLKFKSGAMGVIDNSRKAVYGYDQRIEVFGEKGMLQSLNQPDYHVNRYTAQSVEAGTPKYFFLERYEDAFFNEEVAFFDSIRQDQPTKCSFKDGIMAIRIAEAARKSLETGEKVAVNLEIN</sequence>
<dbReference type="InterPro" id="IPR055170">
    <property type="entry name" value="GFO_IDH_MocA-like_dom"/>
</dbReference>
<evidence type="ECO:0000313" key="5">
    <source>
        <dbReference type="EMBL" id="EUJ21071.1"/>
    </source>
</evidence>
<dbReference type="STRING" id="1265818.MAQA_03826"/>
<comment type="caution">
    <text evidence="5">The sequence shown here is derived from an EMBL/GenBank/DDBJ whole genome shotgun (WGS) entry which is preliminary data.</text>
</comment>
<feature type="domain" description="GFO/IDH/MocA-like oxidoreductase" evidence="4">
    <location>
        <begin position="154"/>
        <end position="271"/>
    </location>
</feature>
<dbReference type="PANTHER" id="PTHR42840:SF3">
    <property type="entry name" value="BINDING ROSSMANN FOLD OXIDOREDUCTASE, PUTATIVE (AFU_ORTHOLOGUE AFUA_2G10240)-RELATED"/>
    <property type="match status" value="1"/>
</dbReference>
<keyword evidence="6" id="KW-1185">Reference proteome</keyword>
<dbReference type="EMBL" id="AOCG01000003">
    <property type="protein sequence ID" value="EUJ21071.1"/>
    <property type="molecule type" value="Genomic_DNA"/>
</dbReference>
<evidence type="ECO:0000256" key="1">
    <source>
        <dbReference type="ARBA" id="ARBA00010928"/>
    </source>
</evidence>
<dbReference type="PATRIC" id="fig|1265818.5.peg.767"/>
<comment type="similarity">
    <text evidence="1">Belongs to the Gfo/Idh/MocA family.</text>
</comment>
<gene>
    <name evidence="5" type="ORF">MAQA_03826</name>
</gene>
<dbReference type="SUPFAM" id="SSF55347">
    <property type="entry name" value="Glyceraldehyde-3-phosphate dehydrogenase-like, C-terminal domain"/>
    <property type="match status" value="1"/>
</dbReference>
<dbReference type="FunFam" id="3.30.360.10:FF:000023">
    <property type="entry name" value="Inositol 2-dehydrogenase"/>
    <property type="match status" value="1"/>
</dbReference>
<dbReference type="Pfam" id="PF22725">
    <property type="entry name" value="GFO_IDH_MocA_C3"/>
    <property type="match status" value="1"/>
</dbReference>
<dbReference type="PANTHER" id="PTHR42840">
    <property type="entry name" value="NAD(P)-BINDING ROSSMANN-FOLD SUPERFAMILY PROTEIN-RELATED"/>
    <property type="match status" value="1"/>
</dbReference>
<dbReference type="InterPro" id="IPR000683">
    <property type="entry name" value="Gfo/Idh/MocA-like_OxRdtase_N"/>
</dbReference>
<keyword evidence="2" id="KW-0560">Oxidoreductase</keyword>
<dbReference type="SUPFAM" id="SSF51735">
    <property type="entry name" value="NAD(P)-binding Rossmann-fold domains"/>
    <property type="match status" value="1"/>
</dbReference>
<dbReference type="Proteomes" id="UP000019246">
    <property type="component" value="Unassembled WGS sequence"/>
</dbReference>
<dbReference type="GO" id="GO:0016491">
    <property type="term" value="F:oxidoreductase activity"/>
    <property type="evidence" value="ECO:0007669"/>
    <property type="project" value="UniProtKB-KW"/>
</dbReference>
<evidence type="ECO:0000313" key="6">
    <source>
        <dbReference type="Proteomes" id="UP000019246"/>
    </source>
</evidence>
<dbReference type="Gene3D" id="3.30.360.10">
    <property type="entry name" value="Dihydrodipicolinate Reductase, domain 2"/>
    <property type="match status" value="1"/>
</dbReference>
<protein>
    <submittedName>
        <fullName evidence="5">Oxidoreductase, NAD-binding protein</fullName>
    </submittedName>
</protein>
<name>W7BD81_9LIST</name>
<evidence type="ECO:0000256" key="2">
    <source>
        <dbReference type="ARBA" id="ARBA00023002"/>
    </source>
</evidence>
<evidence type="ECO:0000259" key="4">
    <source>
        <dbReference type="Pfam" id="PF22725"/>
    </source>
</evidence>
<dbReference type="Gene3D" id="3.40.50.720">
    <property type="entry name" value="NAD(P)-binding Rossmann-like Domain"/>
    <property type="match status" value="1"/>
</dbReference>
<proteinExistence type="inferred from homology"/>
<dbReference type="AlphaFoldDB" id="W7BD81"/>
<dbReference type="InterPro" id="IPR030827">
    <property type="entry name" value="Myo_inos_IolG"/>
</dbReference>
<dbReference type="NCBIfam" id="TIGR04380">
    <property type="entry name" value="myo_inos_iolG"/>
    <property type="match status" value="1"/>
</dbReference>
<evidence type="ECO:0000259" key="3">
    <source>
        <dbReference type="Pfam" id="PF01408"/>
    </source>
</evidence>
<dbReference type="InterPro" id="IPR036291">
    <property type="entry name" value="NAD(P)-bd_dom_sf"/>
</dbReference>